<dbReference type="RefSeq" id="WP_105217512.1">
    <property type="nucleotide sequence ID" value="NZ_CP027062.1"/>
</dbReference>
<dbReference type="EMBL" id="CP027062">
    <property type="protein sequence ID" value="AVI52273.1"/>
    <property type="molecule type" value="Genomic_DNA"/>
</dbReference>
<reference evidence="1 2" key="1">
    <citation type="submission" date="2018-02" db="EMBL/GenBank/DDBJ databases">
        <title>Genomic analysis of the strain RR4-38 isolated from a seawater recirculating aquaculture system.</title>
        <authorList>
            <person name="Kim Y.-S."/>
            <person name="Jang Y.H."/>
            <person name="Kim K.-H."/>
        </authorList>
    </citation>
    <scope>NUCLEOTIDE SEQUENCE [LARGE SCALE GENOMIC DNA]</scope>
    <source>
        <strain evidence="1 2">RR4-38</strain>
    </source>
</reference>
<organism evidence="1 2">
    <name type="scientific">Pukyongia salina</name>
    <dbReference type="NCBI Taxonomy" id="2094025"/>
    <lineage>
        <taxon>Bacteria</taxon>
        <taxon>Pseudomonadati</taxon>
        <taxon>Bacteroidota</taxon>
        <taxon>Flavobacteriia</taxon>
        <taxon>Flavobacteriales</taxon>
        <taxon>Flavobacteriaceae</taxon>
        <taxon>Pukyongia</taxon>
    </lineage>
</organism>
<protein>
    <recommendedName>
        <fullName evidence="3">Sensor of ECF-type sigma factor</fullName>
    </recommendedName>
</protein>
<gene>
    <name evidence="1" type="ORF">C5O00_14345</name>
</gene>
<dbReference type="Proteomes" id="UP000238442">
    <property type="component" value="Chromosome"/>
</dbReference>
<evidence type="ECO:0000313" key="2">
    <source>
        <dbReference type="Proteomes" id="UP000238442"/>
    </source>
</evidence>
<name>A0A2S0I0U2_9FLAO</name>
<dbReference type="AlphaFoldDB" id="A0A2S0I0U2"/>
<accession>A0A2S0I0U2</accession>
<dbReference type="OrthoDB" id="675330at2"/>
<evidence type="ECO:0008006" key="3">
    <source>
        <dbReference type="Google" id="ProtNLM"/>
    </source>
</evidence>
<keyword evidence="2" id="KW-1185">Reference proteome</keyword>
<proteinExistence type="predicted"/>
<dbReference type="Gene3D" id="1.20.120.1490">
    <property type="match status" value="1"/>
</dbReference>
<sequence length="145" mass="17002">MKKILIVLLLITTGIYAQRGEGKERIKALKAAHITEALDLTPAEAEKFWPVYNNHEDQMESIKKQRRMDVMSIAKGDMSSLNDSDANMLIDKMLEFRRKETQIELTFIEDIRKVLPPQKVIRLHKAEEDFKRRLVEILRKKRGKQ</sequence>
<evidence type="ECO:0000313" key="1">
    <source>
        <dbReference type="EMBL" id="AVI52273.1"/>
    </source>
</evidence>
<dbReference type="KEGG" id="aue:C5O00_14345"/>